<keyword evidence="3" id="KW-0009">Actin-binding</keyword>
<name>A0A0K2VGM5_LEPSM</name>
<organism evidence="6">
    <name type="scientific">Lepeophtheirus salmonis</name>
    <name type="common">Salmon louse</name>
    <name type="synonym">Caligus salmonis</name>
    <dbReference type="NCBI Taxonomy" id="72036"/>
    <lineage>
        <taxon>Eukaryota</taxon>
        <taxon>Metazoa</taxon>
        <taxon>Ecdysozoa</taxon>
        <taxon>Arthropoda</taxon>
        <taxon>Crustacea</taxon>
        <taxon>Multicrustacea</taxon>
        <taxon>Hexanauplia</taxon>
        <taxon>Copepoda</taxon>
        <taxon>Siphonostomatoida</taxon>
        <taxon>Caligidae</taxon>
        <taxon>Lepeophtheirus</taxon>
    </lineage>
</organism>
<feature type="repeat" description="RPEL" evidence="4">
    <location>
        <begin position="47"/>
        <end position="72"/>
    </location>
</feature>
<dbReference type="OrthoDB" id="5563016at2759"/>
<protein>
    <submittedName>
        <fullName evidence="6">Putative LOC100871677 [Apis florea]</fullName>
    </submittedName>
</protein>
<reference evidence="6" key="1">
    <citation type="submission" date="2014-05" db="EMBL/GenBank/DDBJ databases">
        <authorList>
            <person name="Chronopoulou M."/>
        </authorList>
    </citation>
    <scope>NUCLEOTIDE SEQUENCE</scope>
    <source>
        <tissue evidence="6">Whole organism</tissue>
    </source>
</reference>
<evidence type="ECO:0000313" key="6">
    <source>
        <dbReference type="EMBL" id="CDW49520.1"/>
    </source>
</evidence>
<proteinExistence type="inferred from homology"/>
<keyword evidence="5" id="KW-0175">Coiled coil</keyword>
<evidence type="ECO:0000256" key="5">
    <source>
        <dbReference type="SAM" id="Coils"/>
    </source>
</evidence>
<dbReference type="SMART" id="SM00707">
    <property type="entry name" value="RPEL"/>
    <property type="match status" value="3"/>
</dbReference>
<feature type="repeat" description="RPEL" evidence="4">
    <location>
        <begin position="123"/>
        <end position="148"/>
    </location>
</feature>
<feature type="repeat" description="RPEL" evidence="4">
    <location>
        <begin position="85"/>
        <end position="110"/>
    </location>
</feature>
<dbReference type="PROSITE" id="PS51073">
    <property type="entry name" value="RPEL"/>
    <property type="match status" value="3"/>
</dbReference>
<dbReference type="GO" id="GO:0030036">
    <property type="term" value="P:actin cytoskeleton organization"/>
    <property type="evidence" value="ECO:0007669"/>
    <property type="project" value="TreeGrafter"/>
</dbReference>
<feature type="coiled-coil region" evidence="5">
    <location>
        <begin position="97"/>
        <end position="127"/>
    </location>
</feature>
<evidence type="ECO:0000256" key="4">
    <source>
        <dbReference type="PROSITE-ProRule" id="PRU00401"/>
    </source>
</evidence>
<dbReference type="AlphaFoldDB" id="A0A0K2VGM5"/>
<dbReference type="PANTHER" id="PTHR12751">
    <property type="entry name" value="PHOSPHATASE AND ACTIN REGULATOR PHACTR"/>
    <property type="match status" value="1"/>
</dbReference>
<evidence type="ECO:0000256" key="2">
    <source>
        <dbReference type="ARBA" id="ARBA00022737"/>
    </source>
</evidence>
<accession>A0A0K2VGM5</accession>
<dbReference type="PANTHER" id="PTHR12751:SF18">
    <property type="entry name" value="PHOSPHATASE AND ACTIN REGULATOR 1"/>
    <property type="match status" value="1"/>
</dbReference>
<dbReference type="GO" id="GO:0003779">
    <property type="term" value="F:actin binding"/>
    <property type="evidence" value="ECO:0007669"/>
    <property type="project" value="UniProtKB-KW"/>
</dbReference>
<evidence type="ECO:0000256" key="1">
    <source>
        <dbReference type="ARBA" id="ARBA00009795"/>
    </source>
</evidence>
<dbReference type="Gene3D" id="6.10.140.2130">
    <property type="match status" value="1"/>
</dbReference>
<dbReference type="EMBL" id="HACA01032159">
    <property type="protein sequence ID" value="CDW49520.1"/>
    <property type="molecule type" value="Transcribed_RNA"/>
</dbReference>
<dbReference type="Pfam" id="PF02755">
    <property type="entry name" value="RPEL"/>
    <property type="match status" value="3"/>
</dbReference>
<dbReference type="Gene3D" id="6.10.140.1750">
    <property type="match status" value="1"/>
</dbReference>
<keyword evidence="2" id="KW-0677">Repeat</keyword>
<evidence type="ECO:0000256" key="3">
    <source>
        <dbReference type="ARBA" id="ARBA00023203"/>
    </source>
</evidence>
<sequence length="204" mass="24368">MKCIRKRFINNTASFKIALLLNILKDFINSLNNLTIDRLAAKLARKDSLAIKLSQRPERQELIDRNILQSISDEERKIDRSAIGAKLIRRLSLRPTAEELEERNILRKNSSEELRREKEEKKRYLLRKLSFRPSVEELKSRKIIKFNDYIEVTPCHEYDRRADKPWTRLTAKDKASIRKELNDFKSTEMDVHEESRHLTRFHRP</sequence>
<dbReference type="InterPro" id="IPR004018">
    <property type="entry name" value="RPEL_repeat"/>
</dbReference>
<comment type="similarity">
    <text evidence="1">Belongs to the phosphatase and actin regulator family.</text>
</comment>